<reference evidence="3 4" key="1">
    <citation type="submission" date="2014-07" db="EMBL/GenBank/DDBJ databases">
        <title>Draft genome of Clostridium sulfidigenes 113A isolated from sediments associated with methane hydrate from Krishna Godavari basin.</title>
        <authorList>
            <person name="Honkalas V.S."/>
            <person name="Dabir A.P."/>
            <person name="Arora P."/>
            <person name="Dhakephalkar P.K."/>
        </authorList>
    </citation>
    <scope>NUCLEOTIDE SEQUENCE [LARGE SCALE GENOMIC DNA]</scope>
    <source>
        <strain evidence="3 4">113A</strain>
    </source>
</reference>
<dbReference type="CDD" id="cd01487">
    <property type="entry name" value="E1_ThiF_like"/>
    <property type="match status" value="1"/>
</dbReference>
<dbReference type="GO" id="GO:0061504">
    <property type="term" value="P:cyclic threonylcarbamoyladenosine biosynthetic process"/>
    <property type="evidence" value="ECO:0007669"/>
    <property type="project" value="TreeGrafter"/>
</dbReference>
<organism evidence="3 4">
    <name type="scientific">Clostridium sulfidigenes</name>
    <dbReference type="NCBI Taxonomy" id="318464"/>
    <lineage>
        <taxon>Bacteria</taxon>
        <taxon>Bacillati</taxon>
        <taxon>Bacillota</taxon>
        <taxon>Clostridia</taxon>
        <taxon>Eubacteriales</taxon>
        <taxon>Clostridiaceae</taxon>
        <taxon>Clostridium</taxon>
    </lineage>
</organism>
<proteinExistence type="predicted"/>
<dbReference type="InterPro" id="IPR045886">
    <property type="entry name" value="ThiF/MoeB/HesA"/>
</dbReference>
<dbReference type="RefSeq" id="WP_035133872.1">
    <property type="nucleotide sequence ID" value="NZ_JPMD01000030.1"/>
</dbReference>
<dbReference type="Proteomes" id="UP000028542">
    <property type="component" value="Unassembled WGS sequence"/>
</dbReference>
<dbReference type="NCBIfam" id="NF006395">
    <property type="entry name" value="PRK08644.1"/>
    <property type="match status" value="1"/>
</dbReference>
<feature type="domain" description="ThiS-like ubiquitin" evidence="2">
    <location>
        <begin position="1"/>
        <end position="57"/>
    </location>
</feature>
<dbReference type="InterPro" id="IPR035985">
    <property type="entry name" value="Ubiquitin-activating_enz"/>
</dbReference>
<sequence length="268" mass="29646">MKIKVNENIEVVNKGETCLRLKDRLKPSCDVVILNGFPLVKDKILKEGDNIVFIKRGQVPSRSELRGVMMARHTPGVHEKVSKARVAIAGVGGLGSNIAISLARLGVGFIRIIDFDVVEPSNLNRQQYLIRDIGEYKVIALKKQLLDINPFIEINEKIEKIEKGNIKELFEDVDIVLEAFDSANCKAMLCNEILTKVKESVLIASSGMAGFYSSNDIQTKKINNRFYICGDGVNEAKEGSGLMAPRVAICANHMANMALRIMLKEGES</sequence>
<dbReference type="PANTHER" id="PTHR43267:SF3">
    <property type="entry name" value="THIF PROTEIN"/>
    <property type="match status" value="1"/>
</dbReference>
<accession>A0A084J9Y5</accession>
<evidence type="ECO:0000313" key="4">
    <source>
        <dbReference type="Proteomes" id="UP000028542"/>
    </source>
</evidence>
<dbReference type="eggNOG" id="COG0476">
    <property type="taxonomic scope" value="Bacteria"/>
</dbReference>
<dbReference type="Gene3D" id="3.40.50.720">
    <property type="entry name" value="NAD(P)-binding Rossmann-like Domain"/>
    <property type="match status" value="1"/>
</dbReference>
<dbReference type="SUPFAM" id="SSF69572">
    <property type="entry name" value="Activating enzymes of the ubiquitin-like proteins"/>
    <property type="match status" value="1"/>
</dbReference>
<dbReference type="InterPro" id="IPR032726">
    <property type="entry name" value="ThiS-like_dom"/>
</dbReference>
<gene>
    <name evidence="3" type="ORF">IO99_12740</name>
</gene>
<comment type="caution">
    <text evidence="3">The sequence shown here is derived from an EMBL/GenBank/DDBJ whole genome shotgun (WGS) entry which is preliminary data.</text>
</comment>
<dbReference type="PANTHER" id="PTHR43267">
    <property type="entry name" value="TRNA THREONYLCARBAMOYLADENOSINE DEHYDRATASE"/>
    <property type="match status" value="1"/>
</dbReference>
<dbReference type="Pfam" id="PF14453">
    <property type="entry name" value="ThiS-like"/>
    <property type="match status" value="1"/>
</dbReference>
<dbReference type="InterPro" id="IPR000594">
    <property type="entry name" value="ThiF_NAD_FAD-bd"/>
</dbReference>
<evidence type="ECO:0000259" key="1">
    <source>
        <dbReference type="Pfam" id="PF00899"/>
    </source>
</evidence>
<dbReference type="AlphaFoldDB" id="A0A084J9Y5"/>
<evidence type="ECO:0000313" key="3">
    <source>
        <dbReference type="EMBL" id="KEZ85769.1"/>
    </source>
</evidence>
<keyword evidence="4" id="KW-1185">Reference proteome</keyword>
<dbReference type="NCBIfam" id="TIGR02354">
    <property type="entry name" value="thiF_fam2"/>
    <property type="match status" value="1"/>
</dbReference>
<protein>
    <submittedName>
        <fullName evidence="3">Thiamine biosynthesis protein ThiF</fullName>
    </submittedName>
</protein>
<dbReference type="GO" id="GO:0008641">
    <property type="term" value="F:ubiquitin-like modifier activating enzyme activity"/>
    <property type="evidence" value="ECO:0007669"/>
    <property type="project" value="InterPro"/>
</dbReference>
<dbReference type="STRING" id="318464.IO99_12740"/>
<dbReference type="InterPro" id="IPR012729">
    <property type="entry name" value="ThiF_fam2"/>
</dbReference>
<dbReference type="EMBL" id="JPMD01000030">
    <property type="protein sequence ID" value="KEZ85769.1"/>
    <property type="molecule type" value="Genomic_DNA"/>
</dbReference>
<evidence type="ECO:0000259" key="2">
    <source>
        <dbReference type="Pfam" id="PF14453"/>
    </source>
</evidence>
<feature type="domain" description="THIF-type NAD/FAD binding fold" evidence="1">
    <location>
        <begin position="76"/>
        <end position="267"/>
    </location>
</feature>
<dbReference type="Pfam" id="PF00899">
    <property type="entry name" value="ThiF"/>
    <property type="match status" value="1"/>
</dbReference>
<name>A0A084J9Y5_9CLOT</name>
<dbReference type="GO" id="GO:0061503">
    <property type="term" value="F:tRNA threonylcarbamoyladenosine dehydratase"/>
    <property type="evidence" value="ECO:0007669"/>
    <property type="project" value="TreeGrafter"/>
</dbReference>